<dbReference type="InterPro" id="IPR015943">
    <property type="entry name" value="WD40/YVTN_repeat-like_dom_sf"/>
</dbReference>
<evidence type="ECO:0008006" key="5">
    <source>
        <dbReference type="Google" id="ProtNLM"/>
    </source>
</evidence>
<dbReference type="InterPro" id="IPR036322">
    <property type="entry name" value="WD40_repeat_dom_sf"/>
</dbReference>
<dbReference type="Gene3D" id="2.130.10.10">
    <property type="entry name" value="YVTN repeat-like/Quinoprotein amine dehydrogenase"/>
    <property type="match status" value="1"/>
</dbReference>
<dbReference type="PANTHER" id="PTHR44472">
    <property type="entry name" value="DDB1- AND CUL4-ASSOCIATED FACTOR 4-RELATED"/>
    <property type="match status" value="1"/>
</dbReference>
<evidence type="ECO:0000313" key="3">
    <source>
        <dbReference type="EMBL" id="GBM49455.1"/>
    </source>
</evidence>
<dbReference type="Pfam" id="PF23761">
    <property type="entry name" value="Beta-prop_DCAF4"/>
    <property type="match status" value="1"/>
</dbReference>
<accession>A0A4Y2G9S7</accession>
<evidence type="ECO:0000256" key="2">
    <source>
        <dbReference type="ARBA" id="ARBA00022737"/>
    </source>
</evidence>
<keyword evidence="1" id="KW-0853">WD repeat</keyword>
<gene>
    <name evidence="3" type="ORF">AVEN_15614_1</name>
</gene>
<dbReference type="Proteomes" id="UP000499080">
    <property type="component" value="Unassembled WGS sequence"/>
</dbReference>
<protein>
    <recommendedName>
        <fullName evidence="5">DDB1-and CUL4-associated factor 4</fullName>
    </recommendedName>
</protein>
<keyword evidence="4" id="KW-1185">Reference proteome</keyword>
<dbReference type="GO" id="GO:0080008">
    <property type="term" value="C:Cul4-RING E3 ubiquitin ligase complex"/>
    <property type="evidence" value="ECO:0007669"/>
    <property type="project" value="TreeGrafter"/>
</dbReference>
<dbReference type="InterPro" id="IPR001680">
    <property type="entry name" value="WD40_rpt"/>
</dbReference>
<organism evidence="3 4">
    <name type="scientific">Araneus ventricosus</name>
    <name type="common">Orbweaver spider</name>
    <name type="synonym">Epeira ventricosa</name>
    <dbReference type="NCBI Taxonomy" id="182803"/>
    <lineage>
        <taxon>Eukaryota</taxon>
        <taxon>Metazoa</taxon>
        <taxon>Ecdysozoa</taxon>
        <taxon>Arthropoda</taxon>
        <taxon>Chelicerata</taxon>
        <taxon>Arachnida</taxon>
        <taxon>Araneae</taxon>
        <taxon>Araneomorphae</taxon>
        <taxon>Entelegynae</taxon>
        <taxon>Araneoidea</taxon>
        <taxon>Araneidae</taxon>
        <taxon>Araneus</taxon>
    </lineage>
</organism>
<comment type="caution">
    <text evidence="3">The sequence shown here is derived from an EMBL/GenBank/DDBJ whole genome shotgun (WGS) entry which is preliminary data.</text>
</comment>
<evidence type="ECO:0000256" key="1">
    <source>
        <dbReference type="ARBA" id="ARBA00022574"/>
    </source>
</evidence>
<sequence>MELNDETAEDFLRMQGRQWSPHGLSEGAECDLALSNPFRKKRQEIAHANKQNLKMNVQYGTISKNINFSLPRCLAFRETGMTSESDFSNQVMKLKLRQLKLVSCSRVDFSDYVNCYYIKGFRKDLLGAWTYHEYSATLLKSISFQYAKSDSKSNKLQSSIADIYCADIVTLPSYKVFDLCGLSCGEQDYVLYVANSYSRHKNIAHLARIGVNEWGDLQDDIVRRFEHQEILWSCSWNNFRQRFAIGADRGFYLHDYESFSKRIELPKGQPYSLDFNKDGSMLYCGLHSGDLLCFDLRVETKVPSLTVPLSKNISYIKLLSDEQTVIASGFNSVLFNVDLRTKKAVFQYPNHYSLYKKLVFSLNESLNVLCASGEDNITRLWSLKEGKLLHALPLPNQDYCGQINSFFEAEGRRIFVHILLGDSIHTYETLEDVIQDRQVLQLSARPLY</sequence>
<dbReference type="EMBL" id="BGPR01001257">
    <property type="protein sequence ID" value="GBM49455.1"/>
    <property type="molecule type" value="Genomic_DNA"/>
</dbReference>
<proteinExistence type="predicted"/>
<keyword evidence="2" id="KW-0677">Repeat</keyword>
<dbReference type="PANTHER" id="PTHR44472:SF1">
    <property type="entry name" value="DDB1 AND CUL4 ASSOCIATED FACTOR 4"/>
    <property type="match status" value="1"/>
</dbReference>
<dbReference type="InterPro" id="IPR052254">
    <property type="entry name" value="CUL4-DDB1_E3_ligase_receptor"/>
</dbReference>
<dbReference type="OrthoDB" id="128867at2759"/>
<name>A0A4Y2G9S7_ARAVE</name>
<evidence type="ECO:0000313" key="4">
    <source>
        <dbReference type="Proteomes" id="UP000499080"/>
    </source>
</evidence>
<reference evidence="3 4" key="1">
    <citation type="journal article" date="2019" name="Sci. Rep.">
        <title>Orb-weaving spider Araneus ventricosus genome elucidates the spidroin gene catalogue.</title>
        <authorList>
            <person name="Kono N."/>
            <person name="Nakamura H."/>
            <person name="Ohtoshi R."/>
            <person name="Moran D.A.P."/>
            <person name="Shinohara A."/>
            <person name="Yoshida Y."/>
            <person name="Fujiwara M."/>
            <person name="Mori M."/>
            <person name="Tomita M."/>
            <person name="Arakawa K."/>
        </authorList>
    </citation>
    <scope>NUCLEOTIDE SEQUENCE [LARGE SCALE GENOMIC DNA]</scope>
</reference>
<dbReference type="AlphaFoldDB" id="A0A4Y2G9S7"/>
<dbReference type="SUPFAM" id="SSF50978">
    <property type="entry name" value="WD40 repeat-like"/>
    <property type="match status" value="1"/>
</dbReference>
<dbReference type="SMART" id="SM00320">
    <property type="entry name" value="WD40"/>
    <property type="match status" value="3"/>
</dbReference>